<dbReference type="AlphaFoldDB" id="A6KJC1"/>
<proteinExistence type="predicted"/>
<dbReference type="Proteomes" id="UP000234681">
    <property type="component" value="Chromosome 14"/>
</dbReference>
<gene>
    <name evidence="1" type="ORF">rCG_24469</name>
</gene>
<reference evidence="2" key="1">
    <citation type="submission" date="2005-09" db="EMBL/GenBank/DDBJ databases">
        <authorList>
            <person name="Mural R.J."/>
            <person name="Li P.W."/>
            <person name="Adams M.D."/>
            <person name="Amanatides P.G."/>
            <person name="Baden-Tillson H."/>
            <person name="Barnstead M."/>
            <person name="Chin S.H."/>
            <person name="Dew I."/>
            <person name="Evans C.A."/>
            <person name="Ferriera S."/>
            <person name="Flanigan M."/>
            <person name="Fosler C."/>
            <person name="Glodek A."/>
            <person name="Gu Z."/>
            <person name="Holt R.A."/>
            <person name="Jennings D."/>
            <person name="Kraft C.L."/>
            <person name="Lu F."/>
            <person name="Nguyen T."/>
            <person name="Nusskern D.R."/>
            <person name="Pfannkoch C.M."/>
            <person name="Sitter C."/>
            <person name="Sutton G.G."/>
            <person name="Venter J.C."/>
            <person name="Wang Z."/>
            <person name="Woodage T."/>
            <person name="Zheng X.H."/>
            <person name="Zhong F."/>
        </authorList>
    </citation>
    <scope>NUCLEOTIDE SEQUENCE [LARGE SCALE GENOMIC DNA]</scope>
    <source>
        <strain>BN</strain>
        <strain evidence="2">Sprague-Dawley</strain>
    </source>
</reference>
<dbReference type="EMBL" id="CH474055">
    <property type="protein sequence ID" value="EDL76072.1"/>
    <property type="molecule type" value="Genomic_DNA"/>
</dbReference>
<evidence type="ECO:0000313" key="1">
    <source>
        <dbReference type="EMBL" id="EDL76072.1"/>
    </source>
</evidence>
<protein>
    <submittedName>
        <fullName evidence="1">RCG24469</fullName>
    </submittedName>
</protein>
<sequence>MDSEGGLLVCTFKGGLEELDDSR</sequence>
<name>A6KJC1_RAT</name>
<organism evidence="1 2">
    <name type="scientific">Rattus norvegicus</name>
    <name type="common">Rat</name>
    <dbReference type="NCBI Taxonomy" id="10116"/>
    <lineage>
        <taxon>Eukaryota</taxon>
        <taxon>Metazoa</taxon>
        <taxon>Chordata</taxon>
        <taxon>Craniata</taxon>
        <taxon>Vertebrata</taxon>
        <taxon>Euteleostomi</taxon>
        <taxon>Mammalia</taxon>
        <taxon>Eutheria</taxon>
        <taxon>Euarchontoglires</taxon>
        <taxon>Glires</taxon>
        <taxon>Rodentia</taxon>
        <taxon>Myomorpha</taxon>
        <taxon>Muroidea</taxon>
        <taxon>Muridae</taxon>
        <taxon>Murinae</taxon>
        <taxon>Rattus</taxon>
    </lineage>
</organism>
<evidence type="ECO:0000313" key="2">
    <source>
        <dbReference type="Proteomes" id="UP000234681"/>
    </source>
</evidence>
<accession>A6KJC1</accession>